<evidence type="ECO:0000256" key="1">
    <source>
        <dbReference type="SAM" id="MobiDB-lite"/>
    </source>
</evidence>
<evidence type="ECO:0000313" key="3">
    <source>
        <dbReference type="Proteomes" id="UP000318571"/>
    </source>
</evidence>
<accession>A0A553P4S9</accession>
<organism evidence="2 3">
    <name type="scientific">Tigriopus californicus</name>
    <name type="common">Marine copepod</name>
    <dbReference type="NCBI Taxonomy" id="6832"/>
    <lineage>
        <taxon>Eukaryota</taxon>
        <taxon>Metazoa</taxon>
        <taxon>Ecdysozoa</taxon>
        <taxon>Arthropoda</taxon>
        <taxon>Crustacea</taxon>
        <taxon>Multicrustacea</taxon>
        <taxon>Hexanauplia</taxon>
        <taxon>Copepoda</taxon>
        <taxon>Harpacticoida</taxon>
        <taxon>Harpacticidae</taxon>
        <taxon>Tigriopus</taxon>
    </lineage>
</organism>
<evidence type="ECO:0000313" key="2">
    <source>
        <dbReference type="EMBL" id="TRY72697.1"/>
    </source>
</evidence>
<keyword evidence="3" id="KW-1185">Reference proteome</keyword>
<reference evidence="2 3" key="1">
    <citation type="journal article" date="2018" name="Nat. Ecol. Evol.">
        <title>Genomic signatures of mitonuclear coevolution across populations of Tigriopus californicus.</title>
        <authorList>
            <person name="Barreto F.S."/>
            <person name="Watson E.T."/>
            <person name="Lima T.G."/>
            <person name="Willett C.S."/>
            <person name="Edmands S."/>
            <person name="Li W."/>
            <person name="Burton R.S."/>
        </authorList>
    </citation>
    <scope>NUCLEOTIDE SEQUENCE [LARGE SCALE GENOMIC DNA]</scope>
    <source>
        <strain evidence="2 3">San Diego</strain>
    </source>
</reference>
<dbReference type="Pfam" id="PF14969">
    <property type="entry name" value="DUF4508"/>
    <property type="match status" value="1"/>
</dbReference>
<proteinExistence type="predicted"/>
<dbReference type="Proteomes" id="UP000318571">
    <property type="component" value="Chromosome 7"/>
</dbReference>
<protein>
    <submittedName>
        <fullName evidence="2">Uncharacterized protein</fullName>
    </submittedName>
</protein>
<gene>
    <name evidence="2" type="ORF">TCAL_09605</name>
</gene>
<feature type="compositionally biased region" description="Acidic residues" evidence="1">
    <location>
        <begin position="164"/>
        <end position="175"/>
    </location>
</feature>
<dbReference type="PANTHER" id="PTHR16260">
    <property type="entry name" value="SIMILAR TO 1700123O20RIK PROTEIN"/>
    <property type="match status" value="1"/>
</dbReference>
<dbReference type="STRING" id="6832.A0A553P4S9"/>
<dbReference type="AlphaFoldDB" id="A0A553P4S9"/>
<dbReference type="EMBL" id="VCGU01000008">
    <property type="protein sequence ID" value="TRY72697.1"/>
    <property type="molecule type" value="Genomic_DNA"/>
</dbReference>
<feature type="compositionally biased region" description="Basic and acidic residues" evidence="1">
    <location>
        <begin position="189"/>
        <end position="202"/>
    </location>
</feature>
<comment type="caution">
    <text evidence="2">The sequence shown here is derived from an EMBL/GenBank/DDBJ whole genome shotgun (WGS) entry which is preliminary data.</text>
</comment>
<dbReference type="PANTHER" id="PTHR16260:SF3">
    <property type="entry name" value="CHROMOSOME 14 OPEN READING FRAME 119-LIKE-RELATED"/>
    <property type="match status" value="1"/>
</dbReference>
<sequence>MSGETRMLERRVSNNRSDLNADQQMNYFLSWFTTWSDLQKTDFVSVLAGKMKGDKALAVNGLPDLMAKTKLSNGTRPPSLFSCQVKLFDDWFSGWSDDQKNYLALRLKDIDGAFFEKYENYLQFGQDSIEKDFFEPGIPEDMIKHSNGGVIPHLVGLNQVLEDQQEEEDYQEDEPDHGSNDLSDDDDHDDPKKQNHLYRAELAEPVPEIV</sequence>
<name>A0A553P4S9_TIGCA</name>
<dbReference type="InterPro" id="IPR028019">
    <property type="entry name" value="DUF4508"/>
</dbReference>
<feature type="region of interest" description="Disordered" evidence="1">
    <location>
        <begin position="164"/>
        <end position="210"/>
    </location>
</feature>